<sequence length="413" mass="45823">MAETRKIRIEDDQANVYHPHTTSDVVFNSDGTTIKDYVDSKSNNSEVAVGELRTELDAVKSSVSDGKKMLAASIADKESVAADADGDGVSTFQELSEAVQAIEVGDYSIGDNIRTQNVKYLTSQWEIPLQSDDVSMVDTDDQSNVFAIVGKSIKKFDKSGKEIWTVNANVSFGGKIYVDQNNIVYAVGHQTVYKFDNDGNLVWEYTWPRAIYVWALAVDIYGNVYAGDQDGYCQKLSSDGTLVWAYFNYASNERSRSIDCIDVDNEGYVYIGTRNDTLIKLTPAGRRDKYLYSEARVTEVVLSLDQKHFYVIANLGEIIKINQSGEVLWSVNAASVYPRIDIDQEGFIFIASPGKSVEKIDSDGGLIWSRKGYSNSNTSNFVAVDKDHFVYTDVQGGSGRQIEKFFDGVMITG</sequence>
<dbReference type="OrthoDB" id="843723at2"/>
<dbReference type="RefSeq" id="WP_133582001.1">
    <property type="nucleotide sequence ID" value="NZ_SNYJ01000022.1"/>
</dbReference>
<dbReference type="InterPro" id="IPR015943">
    <property type="entry name" value="WD40/YVTN_repeat-like_dom_sf"/>
</dbReference>
<dbReference type="Gene3D" id="2.130.10.10">
    <property type="entry name" value="YVTN repeat-like/Quinoprotein amine dehydrogenase"/>
    <property type="match status" value="1"/>
</dbReference>
<evidence type="ECO:0000259" key="1">
    <source>
        <dbReference type="Pfam" id="PF13360"/>
    </source>
</evidence>
<dbReference type="InterPro" id="IPR018391">
    <property type="entry name" value="PQQ_b-propeller_rpt"/>
</dbReference>
<protein>
    <submittedName>
        <fullName evidence="2">Putative pyrroloquinoline-quinone binding quinoprotein</fullName>
    </submittedName>
</protein>
<evidence type="ECO:0000313" key="3">
    <source>
        <dbReference type="Proteomes" id="UP000295632"/>
    </source>
</evidence>
<reference evidence="2 3" key="1">
    <citation type="submission" date="2019-03" db="EMBL/GenBank/DDBJ databases">
        <title>Genomic Encyclopedia of Type Strains, Phase IV (KMG-IV): sequencing the most valuable type-strain genomes for metagenomic binning, comparative biology and taxonomic classification.</title>
        <authorList>
            <person name="Goeker M."/>
        </authorList>
    </citation>
    <scope>NUCLEOTIDE SEQUENCE [LARGE SCALE GENOMIC DNA]</scope>
    <source>
        <strain evidence="2 3">DSM 28697</strain>
    </source>
</reference>
<organism evidence="2 3">
    <name type="scientific">Aureibacillus halotolerans</name>
    <dbReference type="NCBI Taxonomy" id="1508390"/>
    <lineage>
        <taxon>Bacteria</taxon>
        <taxon>Bacillati</taxon>
        <taxon>Bacillota</taxon>
        <taxon>Bacilli</taxon>
        <taxon>Bacillales</taxon>
        <taxon>Bacillaceae</taxon>
        <taxon>Aureibacillus</taxon>
    </lineage>
</organism>
<feature type="domain" description="Pyrrolo-quinoline quinone repeat" evidence="1">
    <location>
        <begin position="152"/>
        <end position="283"/>
    </location>
</feature>
<dbReference type="Pfam" id="PF13360">
    <property type="entry name" value="PQQ_2"/>
    <property type="match status" value="1"/>
</dbReference>
<dbReference type="SUPFAM" id="SSF63829">
    <property type="entry name" value="Calcium-dependent phosphotriesterase"/>
    <property type="match status" value="1"/>
</dbReference>
<dbReference type="EMBL" id="SNYJ01000022">
    <property type="protein sequence ID" value="TDQ35295.1"/>
    <property type="molecule type" value="Genomic_DNA"/>
</dbReference>
<dbReference type="Proteomes" id="UP000295632">
    <property type="component" value="Unassembled WGS sequence"/>
</dbReference>
<gene>
    <name evidence="2" type="ORF">EV213_12282</name>
</gene>
<dbReference type="InterPro" id="IPR002372">
    <property type="entry name" value="PQQ_rpt_dom"/>
</dbReference>
<comment type="caution">
    <text evidence="2">The sequence shown here is derived from an EMBL/GenBank/DDBJ whole genome shotgun (WGS) entry which is preliminary data.</text>
</comment>
<proteinExistence type="predicted"/>
<dbReference type="SMART" id="SM00564">
    <property type="entry name" value="PQQ"/>
    <property type="match status" value="5"/>
</dbReference>
<evidence type="ECO:0000313" key="2">
    <source>
        <dbReference type="EMBL" id="TDQ35295.1"/>
    </source>
</evidence>
<keyword evidence="3" id="KW-1185">Reference proteome</keyword>
<dbReference type="AlphaFoldDB" id="A0A4R6TYK4"/>
<accession>A0A4R6TYK4</accession>
<name>A0A4R6TYK4_9BACI</name>